<feature type="domain" description="DNA binding HTH" evidence="1">
    <location>
        <begin position="1"/>
        <end position="24"/>
    </location>
</feature>
<dbReference type="InterPro" id="IPR009057">
    <property type="entry name" value="Homeodomain-like_sf"/>
</dbReference>
<reference evidence="2" key="1">
    <citation type="submission" date="2020-02" db="EMBL/GenBank/DDBJ databases">
        <authorList>
            <person name="Meier V. D."/>
        </authorList>
    </citation>
    <scope>NUCLEOTIDE SEQUENCE</scope>
    <source>
        <strain evidence="2">AVDCRST_MAG95</strain>
    </source>
</reference>
<feature type="non-terminal residue" evidence="2">
    <location>
        <position position="1"/>
    </location>
</feature>
<accession>A0A6J4HH44</accession>
<dbReference type="SUPFAM" id="SSF46689">
    <property type="entry name" value="Homeodomain-like"/>
    <property type="match status" value="1"/>
</dbReference>
<name>A0A6J4HH44_9BACT</name>
<dbReference type="Gene3D" id="1.10.10.60">
    <property type="entry name" value="Homeodomain-like"/>
    <property type="match status" value="1"/>
</dbReference>
<dbReference type="AlphaFoldDB" id="A0A6J4HH44"/>
<evidence type="ECO:0000259" key="1">
    <source>
        <dbReference type="Pfam" id="PF02954"/>
    </source>
</evidence>
<organism evidence="2">
    <name type="scientific">uncultured Adhaeribacter sp</name>
    <dbReference type="NCBI Taxonomy" id="448109"/>
    <lineage>
        <taxon>Bacteria</taxon>
        <taxon>Pseudomonadati</taxon>
        <taxon>Bacteroidota</taxon>
        <taxon>Cytophagia</taxon>
        <taxon>Cytophagales</taxon>
        <taxon>Hymenobacteraceae</taxon>
        <taxon>Adhaeribacter</taxon>
        <taxon>environmental samples</taxon>
    </lineage>
</organism>
<dbReference type="GO" id="GO:0043565">
    <property type="term" value="F:sequence-specific DNA binding"/>
    <property type="evidence" value="ECO:0007669"/>
    <property type="project" value="InterPro"/>
</dbReference>
<dbReference type="EMBL" id="CADCTJ010000216">
    <property type="protein sequence ID" value="CAA9224287.1"/>
    <property type="molecule type" value="Genomic_DNA"/>
</dbReference>
<dbReference type="Pfam" id="PF02954">
    <property type="entry name" value="HTH_8"/>
    <property type="match status" value="1"/>
</dbReference>
<proteinExistence type="predicted"/>
<dbReference type="InterPro" id="IPR002197">
    <property type="entry name" value="HTH_Fis"/>
</dbReference>
<gene>
    <name evidence="2" type="ORF">AVDCRST_MAG95-687</name>
</gene>
<sequence>GNKTETARLLNIGLTTLYRKIQEYQLPN</sequence>
<evidence type="ECO:0000313" key="2">
    <source>
        <dbReference type="EMBL" id="CAA9224287.1"/>
    </source>
</evidence>
<protein>
    <recommendedName>
        <fullName evidence="1">DNA binding HTH domain-containing protein</fullName>
    </recommendedName>
</protein>